<protein>
    <recommendedName>
        <fullName evidence="2">DUF4136 domain-containing protein</fullName>
    </recommendedName>
</protein>
<dbReference type="Pfam" id="PF13590">
    <property type="entry name" value="DUF4136"/>
    <property type="match status" value="1"/>
</dbReference>
<evidence type="ECO:0000313" key="4">
    <source>
        <dbReference type="Proteomes" id="UP000252147"/>
    </source>
</evidence>
<feature type="domain" description="DUF4136" evidence="2">
    <location>
        <begin position="22"/>
        <end position="139"/>
    </location>
</feature>
<evidence type="ECO:0000313" key="3">
    <source>
        <dbReference type="EMBL" id="RCL37639.1"/>
    </source>
</evidence>
<gene>
    <name evidence="3" type="ORF">DBW97_04565</name>
</gene>
<dbReference type="PROSITE" id="PS51257">
    <property type="entry name" value="PROKAR_LIPOPROTEIN"/>
    <property type="match status" value="1"/>
</dbReference>
<dbReference type="Proteomes" id="UP000252147">
    <property type="component" value="Unassembled WGS sequence"/>
</dbReference>
<comment type="caution">
    <text evidence="3">The sequence shown here is derived from an EMBL/GenBank/DDBJ whole genome shotgun (WGS) entry which is preliminary data.</text>
</comment>
<proteinExistence type="predicted"/>
<evidence type="ECO:0000259" key="2">
    <source>
        <dbReference type="Pfam" id="PF13590"/>
    </source>
</evidence>
<name>A0A368BK07_9GAMM</name>
<dbReference type="AlphaFoldDB" id="A0A368BK07"/>
<dbReference type="EMBL" id="QOPD01000008">
    <property type="protein sequence ID" value="RCL37639.1"/>
    <property type="molecule type" value="Genomic_DNA"/>
</dbReference>
<sequence>MFKNFFKVIFALTVLSSCATTVSTEQVYNFNLADYSSFSVETSGSSDEVRVSPFTVSNLNNEFKEELQNLGLMLDQENGAIKFRVSLSLDEENRRGVAYRSRYGPWWTGPVLYDDYDDYDRAYLRVTISDQEGLPLWTGFRPVRYVDRELRLDQEEISALVKGFLVQLTG</sequence>
<organism evidence="3 4">
    <name type="scientific">SAR86 cluster bacterium</name>
    <dbReference type="NCBI Taxonomy" id="2030880"/>
    <lineage>
        <taxon>Bacteria</taxon>
        <taxon>Pseudomonadati</taxon>
        <taxon>Pseudomonadota</taxon>
        <taxon>Gammaproteobacteria</taxon>
        <taxon>SAR86 cluster</taxon>
    </lineage>
</organism>
<feature type="signal peptide" evidence="1">
    <location>
        <begin position="1"/>
        <end position="19"/>
    </location>
</feature>
<evidence type="ECO:0000256" key="1">
    <source>
        <dbReference type="SAM" id="SignalP"/>
    </source>
</evidence>
<dbReference type="Gene3D" id="3.30.160.670">
    <property type="match status" value="1"/>
</dbReference>
<accession>A0A368BK07</accession>
<feature type="chain" id="PRO_5017025484" description="DUF4136 domain-containing protein" evidence="1">
    <location>
        <begin position="20"/>
        <end position="170"/>
    </location>
</feature>
<keyword evidence="1" id="KW-0732">Signal</keyword>
<dbReference type="InterPro" id="IPR025411">
    <property type="entry name" value="DUF4136"/>
</dbReference>
<reference evidence="3 4" key="1">
    <citation type="journal article" date="2018" name="Microbiome">
        <title>Fine metagenomic profile of the Mediterranean stratified and mixed water columns revealed by assembly and recruitment.</title>
        <authorList>
            <person name="Haro-Moreno J.M."/>
            <person name="Lopez-Perez M."/>
            <person name="De La Torre J.R."/>
            <person name="Picazo A."/>
            <person name="Camacho A."/>
            <person name="Rodriguez-Valera F."/>
        </authorList>
    </citation>
    <scope>NUCLEOTIDE SEQUENCE [LARGE SCALE GENOMIC DNA]</scope>
    <source>
        <strain evidence="3">MED-G83</strain>
    </source>
</reference>